<dbReference type="InterPro" id="IPR023696">
    <property type="entry name" value="Ureohydrolase_dom_sf"/>
</dbReference>
<evidence type="ECO:0000313" key="4">
    <source>
        <dbReference type="Proteomes" id="UP000541421"/>
    </source>
</evidence>
<accession>A0A7Y4P5M5</accession>
<dbReference type="SUPFAM" id="SSF52768">
    <property type="entry name" value="Arginase/deacetylase"/>
    <property type="match status" value="1"/>
</dbReference>
<proteinExistence type="inferred from homology"/>
<gene>
    <name evidence="3" type="ORF">HKX40_01845</name>
</gene>
<dbReference type="InterPro" id="IPR000286">
    <property type="entry name" value="HDACs"/>
</dbReference>
<comment type="caution">
    <text evidence="3">The sequence shown here is derived from an EMBL/GenBank/DDBJ whole genome shotgun (WGS) entry which is preliminary data.</text>
</comment>
<sequence>MDTLFITHPTCRLHMMHRWHPESPKRIDTINDRLLASGLSSYLTHMDAPKASVVDLSRVHHVSYIDFIRENTPEEGYFNIDTEETCLNPHTYTAALHAAGSGILAVDQLMSKQSKNAFCCVRPPGHHAEPNRSTGFCFFNNAAVAAAYAIEKYGLRRIAIIDFDVHHGNGTERIFENHPYVRMYSFFQHPLFPHSGTENVAPNMINAPLPAYSGFAEVEKVVNEQWLPNMREYQPEMVIICAGFDAHREDEMGQMTLVEKDFVWLTEQLMAVADEYCEGRVISFLEGGYDLSSLGRSAVEHIKTLAGL</sequence>
<dbReference type="AlphaFoldDB" id="A0A7Y4P5M5"/>
<name>A0A7Y4P5M5_9BURK</name>
<dbReference type="GO" id="GO:0004407">
    <property type="term" value="F:histone deacetylase activity"/>
    <property type="evidence" value="ECO:0007669"/>
    <property type="project" value="TreeGrafter"/>
</dbReference>
<feature type="domain" description="Histone deacetylase" evidence="2">
    <location>
        <begin position="20"/>
        <end position="305"/>
    </location>
</feature>
<dbReference type="Proteomes" id="UP000541421">
    <property type="component" value="Unassembled WGS sequence"/>
</dbReference>
<dbReference type="PRINTS" id="PR01270">
    <property type="entry name" value="HDASUPER"/>
</dbReference>
<reference evidence="3 4" key="1">
    <citation type="submission" date="2020-05" db="EMBL/GenBank/DDBJ databases">
        <authorList>
            <person name="Niu N."/>
        </authorList>
    </citation>
    <scope>NUCLEOTIDE SEQUENCE [LARGE SCALE GENOMIC DNA]</scope>
    <source>
        <strain evidence="3 4">LMG10982</strain>
    </source>
</reference>
<comment type="similarity">
    <text evidence="1">Belongs to the histone deacetylase family.</text>
</comment>
<protein>
    <submittedName>
        <fullName evidence="3">Histone deacetylase family protein</fullName>
    </submittedName>
</protein>
<dbReference type="InterPro" id="IPR023801">
    <property type="entry name" value="His_deacetylse_dom"/>
</dbReference>
<dbReference type="Pfam" id="PF00850">
    <property type="entry name" value="Hist_deacetyl"/>
    <property type="match status" value="1"/>
</dbReference>
<keyword evidence="4" id="KW-1185">Reference proteome</keyword>
<evidence type="ECO:0000256" key="1">
    <source>
        <dbReference type="ARBA" id="ARBA00005947"/>
    </source>
</evidence>
<evidence type="ECO:0000313" key="3">
    <source>
        <dbReference type="EMBL" id="NOL48885.1"/>
    </source>
</evidence>
<dbReference type="PANTHER" id="PTHR10625">
    <property type="entry name" value="HISTONE DEACETYLASE HDAC1-RELATED"/>
    <property type="match status" value="1"/>
</dbReference>
<dbReference type="CDD" id="cd11599">
    <property type="entry name" value="HDAC_classII_2"/>
    <property type="match status" value="1"/>
</dbReference>
<evidence type="ECO:0000259" key="2">
    <source>
        <dbReference type="Pfam" id="PF00850"/>
    </source>
</evidence>
<dbReference type="EMBL" id="JABGBO010000002">
    <property type="protein sequence ID" value="NOL48885.1"/>
    <property type="molecule type" value="Genomic_DNA"/>
</dbReference>
<dbReference type="PANTHER" id="PTHR10625:SF10">
    <property type="entry name" value="HISTONE DEACETYLASE HDAC1"/>
    <property type="match status" value="1"/>
</dbReference>
<dbReference type="InterPro" id="IPR037138">
    <property type="entry name" value="His_deacetylse_dom_sf"/>
</dbReference>
<dbReference type="GO" id="GO:0040029">
    <property type="term" value="P:epigenetic regulation of gene expression"/>
    <property type="evidence" value="ECO:0007669"/>
    <property type="project" value="TreeGrafter"/>
</dbReference>
<organism evidence="3 4">
    <name type="scientific">Pelistega europaea</name>
    <dbReference type="NCBI Taxonomy" id="106147"/>
    <lineage>
        <taxon>Bacteria</taxon>
        <taxon>Pseudomonadati</taxon>
        <taxon>Pseudomonadota</taxon>
        <taxon>Betaproteobacteria</taxon>
        <taxon>Burkholderiales</taxon>
        <taxon>Alcaligenaceae</taxon>
        <taxon>Pelistega</taxon>
    </lineage>
</organism>
<dbReference type="Gene3D" id="3.40.800.20">
    <property type="entry name" value="Histone deacetylase domain"/>
    <property type="match status" value="1"/>
</dbReference>